<keyword evidence="9 18" id="KW-0472">Membrane</keyword>
<evidence type="ECO:0000313" key="21">
    <source>
        <dbReference type="Proteomes" id="UP000185696"/>
    </source>
</evidence>
<evidence type="ECO:0000256" key="14">
    <source>
        <dbReference type="ARBA" id="ARBA00033245"/>
    </source>
</evidence>
<sequence>MLDFIYYPVSFILWCWHWVFGHVFGEASGISWVLGIMFLVFTLRAIMFKPFVKQVRSMRAMQEFAPEIKKLQKKYANDRQRQAQEMQKLQREHGFSPLGGCLPMLLQIPVFIGLFHVLRSFGNSMEENYFFGADGVKSYLEANIFGARLSNFITQPAEILDKFGADRASVVIVSIPLMILASVLTHLTARHSVARQNPDAATPQTAIMNKLTLYIFPMGVLIFGLFFPIGLLIYWLANNTWTLMQQRLVYRKIDAEEEAKKAAAIEKRSNLAPKPGQRPQAKKRPAQPKTVDADATNGTESASEDSDSKSGTRSDAKAAPKSGATKPAAKPGTKPKPGAKPAAKPGAKPAAKPGTKSTGTTKSTTNGTTDASSGDTNKVSGLSADRSRKKNTGRKNR</sequence>
<dbReference type="GO" id="GO:0032977">
    <property type="term" value="F:membrane insertase activity"/>
    <property type="evidence" value="ECO:0007669"/>
    <property type="project" value="InterPro"/>
</dbReference>
<dbReference type="SUPFAM" id="SSF81665">
    <property type="entry name" value="Calcium ATPase, transmembrane domain M"/>
    <property type="match status" value="1"/>
</dbReference>
<feature type="transmembrane region" description="Helical" evidence="18">
    <location>
        <begin position="95"/>
        <end position="118"/>
    </location>
</feature>
<feature type="transmembrane region" description="Helical" evidence="18">
    <location>
        <begin position="211"/>
        <end position="237"/>
    </location>
</feature>
<keyword evidence="10" id="KW-0143">Chaperone</keyword>
<evidence type="ECO:0000313" key="20">
    <source>
        <dbReference type="EMBL" id="OLF06289.1"/>
    </source>
</evidence>
<feature type="compositionally biased region" description="Basic and acidic residues" evidence="17">
    <location>
        <begin position="306"/>
        <end position="318"/>
    </location>
</feature>
<keyword evidence="6 16" id="KW-0812">Transmembrane</keyword>
<dbReference type="RefSeq" id="WP_075136792.1">
    <property type="nucleotide sequence ID" value="NZ_MSIF01000022.1"/>
</dbReference>
<feature type="transmembrane region" description="Helical" evidence="18">
    <location>
        <begin position="168"/>
        <end position="190"/>
    </location>
</feature>
<evidence type="ECO:0000256" key="6">
    <source>
        <dbReference type="ARBA" id="ARBA00022692"/>
    </source>
</evidence>
<keyword evidence="7" id="KW-0653">Protein transport</keyword>
<evidence type="ECO:0000256" key="2">
    <source>
        <dbReference type="ARBA" id="ARBA00010527"/>
    </source>
</evidence>
<dbReference type="InterPro" id="IPR023298">
    <property type="entry name" value="ATPase_P-typ_TM_dom_sf"/>
</dbReference>
<dbReference type="PANTHER" id="PTHR12428:SF65">
    <property type="entry name" value="CYTOCHROME C OXIDASE ASSEMBLY PROTEIN COX18, MITOCHONDRIAL"/>
    <property type="match status" value="1"/>
</dbReference>
<keyword evidence="5" id="KW-1003">Cell membrane</keyword>
<dbReference type="GO" id="GO:0051205">
    <property type="term" value="P:protein insertion into membrane"/>
    <property type="evidence" value="ECO:0007669"/>
    <property type="project" value="TreeGrafter"/>
</dbReference>
<dbReference type="Proteomes" id="UP000185696">
    <property type="component" value="Unassembled WGS sequence"/>
</dbReference>
<feature type="compositionally biased region" description="Low complexity" evidence="17">
    <location>
        <begin position="323"/>
        <end position="372"/>
    </location>
</feature>
<organism evidence="20 21">
    <name type="scientific">Actinophytocola xinjiangensis</name>
    <dbReference type="NCBI Taxonomy" id="485602"/>
    <lineage>
        <taxon>Bacteria</taxon>
        <taxon>Bacillati</taxon>
        <taxon>Actinomycetota</taxon>
        <taxon>Actinomycetes</taxon>
        <taxon>Pseudonocardiales</taxon>
        <taxon>Pseudonocardiaceae</taxon>
    </lineage>
</organism>
<feature type="transmembrane region" description="Helical" evidence="18">
    <location>
        <begin position="30"/>
        <end position="52"/>
    </location>
</feature>
<gene>
    <name evidence="20" type="ORF">BLA60_32070</name>
</gene>
<dbReference type="NCBIfam" id="NF002899">
    <property type="entry name" value="PRK03449.1"/>
    <property type="match status" value="1"/>
</dbReference>
<keyword evidence="8 18" id="KW-1133">Transmembrane helix</keyword>
<evidence type="ECO:0000256" key="18">
    <source>
        <dbReference type="SAM" id="Phobius"/>
    </source>
</evidence>
<feature type="domain" description="Membrane insertase YidC/Oxa/ALB C-terminal" evidence="19">
    <location>
        <begin position="32"/>
        <end position="250"/>
    </location>
</feature>
<dbReference type="InterPro" id="IPR028055">
    <property type="entry name" value="YidC/Oxa/ALB_C"/>
</dbReference>
<keyword evidence="4" id="KW-0813">Transport</keyword>
<dbReference type="NCBIfam" id="TIGR03592">
    <property type="entry name" value="yidC_oxa1_cterm"/>
    <property type="match status" value="1"/>
</dbReference>
<evidence type="ECO:0000256" key="17">
    <source>
        <dbReference type="SAM" id="MobiDB-lite"/>
    </source>
</evidence>
<evidence type="ECO:0000256" key="7">
    <source>
        <dbReference type="ARBA" id="ARBA00022927"/>
    </source>
</evidence>
<proteinExistence type="inferred from homology"/>
<evidence type="ECO:0000256" key="1">
    <source>
        <dbReference type="ARBA" id="ARBA00004651"/>
    </source>
</evidence>
<keyword evidence="21" id="KW-1185">Reference proteome</keyword>
<dbReference type="InterPro" id="IPR001708">
    <property type="entry name" value="YidC/ALB3/OXA1/COX18"/>
</dbReference>
<evidence type="ECO:0000256" key="13">
    <source>
        <dbReference type="ARBA" id="ARBA00031538"/>
    </source>
</evidence>
<dbReference type="OrthoDB" id="9780552at2"/>
<dbReference type="EMBL" id="MSIF01000022">
    <property type="protein sequence ID" value="OLF06289.1"/>
    <property type="molecule type" value="Genomic_DNA"/>
</dbReference>
<dbReference type="GO" id="GO:0005886">
    <property type="term" value="C:plasma membrane"/>
    <property type="evidence" value="ECO:0007669"/>
    <property type="project" value="UniProtKB-SubCell"/>
</dbReference>
<evidence type="ECO:0000256" key="5">
    <source>
        <dbReference type="ARBA" id="ARBA00022475"/>
    </source>
</evidence>
<comment type="function">
    <text evidence="11">Required for the insertion and/or proper folding and/or complex formation of integral membrane proteins into the membrane. Involved in integration of membrane proteins that insert both dependently and independently of the Sec translocase complex, as well as at least some lipoproteins. Aids folding of multispanning membrane proteins.</text>
</comment>
<protein>
    <recommendedName>
        <fullName evidence="3">Membrane protein insertase YidC</fullName>
    </recommendedName>
    <alternativeName>
        <fullName evidence="15">Foldase YidC</fullName>
    </alternativeName>
    <alternativeName>
        <fullName evidence="14">Membrane integrase YidC</fullName>
    </alternativeName>
    <alternativeName>
        <fullName evidence="13">Membrane protein YidC</fullName>
    </alternativeName>
</protein>
<feature type="region of interest" description="Disordered" evidence="17">
    <location>
        <begin position="264"/>
        <end position="397"/>
    </location>
</feature>
<feature type="compositionally biased region" description="Basic residues" evidence="17">
    <location>
        <begin position="387"/>
        <end position="397"/>
    </location>
</feature>
<comment type="subunit">
    <text evidence="12">Interacts with the Sec translocase complex via SecD. Specifically interacts with transmembrane segments of nascent integral membrane proteins during membrane integration.</text>
</comment>
<comment type="similarity">
    <text evidence="2">Belongs to the OXA1/ALB3/YidC family. Type 1 subfamily.</text>
</comment>
<dbReference type="CDD" id="cd20070">
    <property type="entry name" value="5TM_YidC_Alb3"/>
    <property type="match status" value="1"/>
</dbReference>
<dbReference type="PANTHER" id="PTHR12428">
    <property type="entry name" value="OXA1"/>
    <property type="match status" value="1"/>
</dbReference>
<evidence type="ECO:0000256" key="4">
    <source>
        <dbReference type="ARBA" id="ARBA00022448"/>
    </source>
</evidence>
<dbReference type="Pfam" id="PF02096">
    <property type="entry name" value="60KD_IMP"/>
    <property type="match status" value="1"/>
</dbReference>
<reference evidence="20 21" key="1">
    <citation type="submission" date="2016-12" db="EMBL/GenBank/DDBJ databases">
        <title>The draft genome sequence of Actinophytocola xinjiangensis.</title>
        <authorList>
            <person name="Wang W."/>
            <person name="Yuan L."/>
        </authorList>
    </citation>
    <scope>NUCLEOTIDE SEQUENCE [LARGE SCALE GENOMIC DNA]</scope>
    <source>
        <strain evidence="20 21">CGMCC 4.4663</strain>
    </source>
</reference>
<evidence type="ECO:0000256" key="12">
    <source>
        <dbReference type="ARBA" id="ARBA00026028"/>
    </source>
</evidence>
<evidence type="ECO:0000256" key="16">
    <source>
        <dbReference type="RuleBase" id="RU003945"/>
    </source>
</evidence>
<evidence type="ECO:0000259" key="19">
    <source>
        <dbReference type="Pfam" id="PF02096"/>
    </source>
</evidence>
<evidence type="ECO:0000256" key="9">
    <source>
        <dbReference type="ARBA" id="ARBA00023136"/>
    </source>
</evidence>
<dbReference type="GO" id="GO:0015031">
    <property type="term" value="P:protein transport"/>
    <property type="evidence" value="ECO:0007669"/>
    <property type="project" value="UniProtKB-KW"/>
</dbReference>
<comment type="subcellular location">
    <subcellularLocation>
        <location evidence="1">Cell membrane</location>
        <topology evidence="1">Multi-pass membrane protein</topology>
    </subcellularLocation>
    <subcellularLocation>
        <location evidence="16">Membrane</location>
        <topology evidence="16">Multi-pass membrane protein</topology>
    </subcellularLocation>
</comment>
<evidence type="ECO:0000256" key="11">
    <source>
        <dbReference type="ARBA" id="ARBA00025034"/>
    </source>
</evidence>
<dbReference type="InterPro" id="IPR047196">
    <property type="entry name" value="YidC_ALB_C"/>
</dbReference>
<feature type="transmembrane region" description="Helical" evidence="18">
    <location>
        <begin position="5"/>
        <end position="24"/>
    </location>
</feature>
<name>A0A7Z0WHE3_9PSEU</name>
<dbReference type="AlphaFoldDB" id="A0A7Z0WHE3"/>
<evidence type="ECO:0000256" key="8">
    <source>
        <dbReference type="ARBA" id="ARBA00022989"/>
    </source>
</evidence>
<evidence type="ECO:0000256" key="10">
    <source>
        <dbReference type="ARBA" id="ARBA00023186"/>
    </source>
</evidence>
<comment type="caution">
    <text evidence="20">The sequence shown here is derived from an EMBL/GenBank/DDBJ whole genome shotgun (WGS) entry which is preliminary data.</text>
</comment>
<evidence type="ECO:0000256" key="15">
    <source>
        <dbReference type="ARBA" id="ARBA00033342"/>
    </source>
</evidence>
<accession>A0A7Z0WHE3</accession>
<evidence type="ECO:0000256" key="3">
    <source>
        <dbReference type="ARBA" id="ARBA00015325"/>
    </source>
</evidence>